<accession>R7TEJ8</accession>
<dbReference type="PANTHER" id="PTHR46670">
    <property type="entry name" value="ENDO/EXONUCLEASE/PHOSPHATASE DOMAIN-CONTAINING PROTEIN"/>
    <property type="match status" value="1"/>
</dbReference>
<reference evidence="2" key="3">
    <citation type="submission" date="2015-06" db="UniProtKB">
        <authorList>
            <consortium name="EnsemblMetazoa"/>
        </authorList>
    </citation>
    <scope>IDENTIFICATION</scope>
</reference>
<evidence type="ECO:0008006" key="4">
    <source>
        <dbReference type="Google" id="ProtNLM"/>
    </source>
</evidence>
<dbReference type="Proteomes" id="UP000014760">
    <property type="component" value="Unassembled WGS sequence"/>
</dbReference>
<evidence type="ECO:0000313" key="1">
    <source>
        <dbReference type="EMBL" id="ELT89897.1"/>
    </source>
</evidence>
<protein>
    <recommendedName>
        <fullName evidence="4">Endonuclease/exonuclease/phosphatase domain-containing protein</fullName>
    </recommendedName>
</protein>
<reference evidence="3" key="1">
    <citation type="submission" date="2012-12" db="EMBL/GenBank/DDBJ databases">
        <authorList>
            <person name="Hellsten U."/>
            <person name="Grimwood J."/>
            <person name="Chapman J.A."/>
            <person name="Shapiro H."/>
            <person name="Aerts A."/>
            <person name="Otillar R.P."/>
            <person name="Terry A.Y."/>
            <person name="Boore J.L."/>
            <person name="Simakov O."/>
            <person name="Marletaz F."/>
            <person name="Cho S.-J."/>
            <person name="Edsinger-Gonzales E."/>
            <person name="Havlak P."/>
            <person name="Kuo D.-H."/>
            <person name="Larsson T."/>
            <person name="Lv J."/>
            <person name="Arendt D."/>
            <person name="Savage R."/>
            <person name="Osoegawa K."/>
            <person name="de Jong P."/>
            <person name="Lindberg D.R."/>
            <person name="Seaver E.C."/>
            <person name="Weisblat D.A."/>
            <person name="Putnam N.H."/>
            <person name="Grigoriev I.V."/>
            <person name="Rokhsar D.S."/>
        </authorList>
    </citation>
    <scope>NUCLEOTIDE SEQUENCE</scope>
    <source>
        <strain evidence="3">I ESC-2004</strain>
    </source>
</reference>
<dbReference type="HOGENOM" id="CLU_722087_0_0_1"/>
<keyword evidence="3" id="KW-1185">Reference proteome</keyword>
<dbReference type="PANTHER" id="PTHR46670:SF3">
    <property type="entry name" value="ENDONUCLEASE_EXONUCLEASE_PHOSPHATASE DOMAIN-CONTAINING PROTEIN"/>
    <property type="match status" value="1"/>
</dbReference>
<dbReference type="EnsemblMetazoa" id="CapteT200593">
    <property type="protein sequence ID" value="CapteP200593"/>
    <property type="gene ID" value="CapteG200593"/>
</dbReference>
<dbReference type="AlphaFoldDB" id="R7TEJ8"/>
<proteinExistence type="predicted"/>
<name>R7TEJ8_CAPTE</name>
<dbReference type="EMBL" id="KB311138">
    <property type="protein sequence ID" value="ELT89897.1"/>
    <property type="molecule type" value="Genomic_DNA"/>
</dbReference>
<reference evidence="1 3" key="2">
    <citation type="journal article" date="2013" name="Nature">
        <title>Insights into bilaterian evolution from three spiralian genomes.</title>
        <authorList>
            <person name="Simakov O."/>
            <person name="Marletaz F."/>
            <person name="Cho S.J."/>
            <person name="Edsinger-Gonzales E."/>
            <person name="Havlak P."/>
            <person name="Hellsten U."/>
            <person name="Kuo D.H."/>
            <person name="Larsson T."/>
            <person name="Lv J."/>
            <person name="Arendt D."/>
            <person name="Savage R."/>
            <person name="Osoegawa K."/>
            <person name="de Jong P."/>
            <person name="Grimwood J."/>
            <person name="Chapman J.A."/>
            <person name="Shapiro H."/>
            <person name="Aerts A."/>
            <person name="Otillar R.P."/>
            <person name="Terry A.Y."/>
            <person name="Boore J.L."/>
            <person name="Grigoriev I.V."/>
            <person name="Lindberg D.R."/>
            <person name="Seaver E.C."/>
            <person name="Weisblat D.A."/>
            <person name="Putnam N.H."/>
            <person name="Rokhsar D.S."/>
        </authorList>
    </citation>
    <scope>NUCLEOTIDE SEQUENCE</scope>
    <source>
        <strain evidence="1 3">I ESC-2004</strain>
    </source>
</reference>
<evidence type="ECO:0000313" key="3">
    <source>
        <dbReference type="Proteomes" id="UP000014760"/>
    </source>
</evidence>
<dbReference type="EMBL" id="AMQN01003201">
    <property type="status" value="NOT_ANNOTATED_CDS"/>
    <property type="molecule type" value="Genomic_DNA"/>
</dbReference>
<organism evidence="1">
    <name type="scientific">Capitella teleta</name>
    <name type="common">Polychaete worm</name>
    <dbReference type="NCBI Taxonomy" id="283909"/>
    <lineage>
        <taxon>Eukaryota</taxon>
        <taxon>Metazoa</taxon>
        <taxon>Spiralia</taxon>
        <taxon>Lophotrochozoa</taxon>
        <taxon>Annelida</taxon>
        <taxon>Polychaeta</taxon>
        <taxon>Sedentaria</taxon>
        <taxon>Scolecida</taxon>
        <taxon>Capitellidae</taxon>
        <taxon>Capitella</taxon>
    </lineage>
</organism>
<gene>
    <name evidence="1" type="ORF">CAPTEDRAFT_200593</name>
</gene>
<evidence type="ECO:0000313" key="2">
    <source>
        <dbReference type="EnsemblMetazoa" id="CapteP200593"/>
    </source>
</evidence>
<sequence>MAQFFHQHWLRPLCGLCEDPTESKSPEDKSTRRTNYIWKALDGNSELQERYAVEVRNKFQLLDQESATEMYARFINAINETAQASVEKVPPKKGTNLLLRTKEYNKQEMIRKKHINCLWVQMEKQHISVVTHHSGHTLDLVITQENDLVLNSTVKDSLISDHKVIQLSINIAVPRAEQKRMAYMKFKALDVESFAAGITNALEIEWNSDHTVDINTYNKVLTSTLDRHAPEKIRVITLRPHAHWCNDELRASKHERRRRQHKWRRSGPEIDKETYKEQQDIYNIIWNQTKSQYYSIIVTDQARNPKDLLQLVDLLIHGKETNPVLPEHTSLNQLSDRFATFFSEKFKTIRLNLSNRQTDSQLLIHQEAEPELVSSWMVFSSHH</sequence>
<dbReference type="OrthoDB" id="5989721at2759"/>